<dbReference type="InterPro" id="IPR042201">
    <property type="entry name" value="FH2_Formin_sf"/>
</dbReference>
<organism evidence="7 8">
    <name type="scientific">Miscanthus lutarioriparius</name>
    <dbReference type="NCBI Taxonomy" id="422564"/>
    <lineage>
        <taxon>Eukaryota</taxon>
        <taxon>Viridiplantae</taxon>
        <taxon>Streptophyta</taxon>
        <taxon>Embryophyta</taxon>
        <taxon>Tracheophyta</taxon>
        <taxon>Spermatophyta</taxon>
        <taxon>Magnoliopsida</taxon>
        <taxon>Liliopsida</taxon>
        <taxon>Poales</taxon>
        <taxon>Poaceae</taxon>
        <taxon>PACMAD clade</taxon>
        <taxon>Panicoideae</taxon>
        <taxon>Andropogonodae</taxon>
        <taxon>Andropogoneae</taxon>
        <taxon>Saccharinae</taxon>
        <taxon>Miscanthus</taxon>
    </lineage>
</organism>
<dbReference type="PROSITE" id="PS51182">
    <property type="entry name" value="C2_TENSIN"/>
    <property type="match status" value="1"/>
</dbReference>
<dbReference type="Pfam" id="PF10409">
    <property type="entry name" value="PTEN_C2"/>
    <property type="match status" value="1"/>
</dbReference>
<evidence type="ECO:0000259" key="6">
    <source>
        <dbReference type="PROSITE" id="PS51444"/>
    </source>
</evidence>
<evidence type="ECO:0000313" key="7">
    <source>
        <dbReference type="EMBL" id="CAD6223230.1"/>
    </source>
</evidence>
<feature type="compositionally biased region" description="Pro residues" evidence="4">
    <location>
        <begin position="848"/>
        <end position="859"/>
    </location>
</feature>
<feature type="compositionally biased region" description="Basic and acidic residues" evidence="4">
    <location>
        <begin position="1076"/>
        <end position="1089"/>
    </location>
</feature>
<feature type="region of interest" description="Disordered" evidence="4">
    <location>
        <begin position="1070"/>
        <end position="1089"/>
    </location>
</feature>
<accession>A0A811NII7</accession>
<feature type="compositionally biased region" description="Pro residues" evidence="4">
    <location>
        <begin position="956"/>
        <end position="998"/>
    </location>
</feature>
<feature type="compositionally biased region" description="Basic and acidic residues" evidence="4">
    <location>
        <begin position="714"/>
        <end position="724"/>
    </location>
</feature>
<dbReference type="Gene3D" id="2.60.40.1110">
    <property type="match status" value="1"/>
</dbReference>
<feature type="domain" description="FH2" evidence="6">
    <location>
        <begin position="1016"/>
        <end position="1415"/>
    </location>
</feature>
<name>A0A811NII7_9POAL</name>
<dbReference type="Gene3D" id="1.20.58.2220">
    <property type="entry name" value="Formin, FH2 domain"/>
    <property type="match status" value="1"/>
</dbReference>
<dbReference type="InterPro" id="IPR029021">
    <property type="entry name" value="Prot-tyrosine_phosphatase-like"/>
</dbReference>
<feature type="domain" description="C2 tensin-type" evidence="5">
    <location>
        <begin position="210"/>
        <end position="347"/>
    </location>
</feature>
<feature type="region of interest" description="Disordered" evidence="4">
    <location>
        <begin position="379"/>
        <end position="401"/>
    </location>
</feature>
<comment type="caution">
    <text evidence="7">The sequence shown here is derived from an EMBL/GenBank/DDBJ whole genome shotgun (WGS) entry which is preliminary data.</text>
</comment>
<keyword evidence="2" id="KW-0378">Hydrolase</keyword>
<dbReference type="PANTHER" id="PTHR45733">
    <property type="entry name" value="FORMIN-J"/>
    <property type="match status" value="1"/>
</dbReference>
<dbReference type="InterPro" id="IPR014020">
    <property type="entry name" value="Tensin_C2-dom"/>
</dbReference>
<proteinExistence type="inferred from homology"/>
<feature type="compositionally biased region" description="Basic residues" evidence="4">
    <location>
        <begin position="750"/>
        <end position="760"/>
    </location>
</feature>
<feature type="compositionally biased region" description="Low complexity" evidence="4">
    <location>
        <begin position="823"/>
        <end position="847"/>
    </location>
</feature>
<evidence type="ECO:0000256" key="1">
    <source>
        <dbReference type="ARBA" id="ARBA00006468"/>
    </source>
</evidence>
<dbReference type="PROSITE" id="PS51444">
    <property type="entry name" value="FH2"/>
    <property type="match status" value="1"/>
</dbReference>
<dbReference type="InterPro" id="IPR015425">
    <property type="entry name" value="FH2_Formin"/>
</dbReference>
<dbReference type="SMART" id="SM00498">
    <property type="entry name" value="FH2"/>
    <property type="match status" value="1"/>
</dbReference>
<feature type="region of interest" description="Disordered" evidence="4">
    <location>
        <begin position="693"/>
        <end position="726"/>
    </location>
</feature>
<evidence type="ECO:0000256" key="3">
    <source>
        <dbReference type="RuleBase" id="RU361260"/>
    </source>
</evidence>
<protein>
    <recommendedName>
        <fullName evidence="3">Formin-like protein</fullName>
    </recommendedName>
</protein>
<reference evidence="7" key="1">
    <citation type="submission" date="2020-10" db="EMBL/GenBank/DDBJ databases">
        <authorList>
            <person name="Han B."/>
            <person name="Lu T."/>
            <person name="Zhao Q."/>
            <person name="Huang X."/>
            <person name="Zhao Y."/>
        </authorList>
    </citation>
    <scope>NUCLEOTIDE SEQUENCE</scope>
</reference>
<feature type="region of interest" description="Disordered" evidence="4">
    <location>
        <begin position="817"/>
        <end position="1010"/>
    </location>
</feature>
<keyword evidence="2" id="KW-0904">Protein phosphatase</keyword>
<dbReference type="OrthoDB" id="1668162at2759"/>
<feature type="compositionally biased region" description="Basic and acidic residues" evidence="4">
    <location>
        <begin position="1439"/>
        <end position="1454"/>
    </location>
</feature>
<dbReference type="Proteomes" id="UP000604825">
    <property type="component" value="Unassembled WGS sequence"/>
</dbReference>
<dbReference type="GO" id="GO:0004721">
    <property type="term" value="F:phosphoprotein phosphatase activity"/>
    <property type="evidence" value="ECO:0007669"/>
    <property type="project" value="UniProtKB-KW"/>
</dbReference>
<evidence type="ECO:0000256" key="2">
    <source>
        <dbReference type="ARBA" id="ARBA00022912"/>
    </source>
</evidence>
<dbReference type="SUPFAM" id="SSF52799">
    <property type="entry name" value="(Phosphotyrosine protein) phosphatases II"/>
    <property type="match status" value="1"/>
</dbReference>
<feature type="compositionally biased region" description="Low complexity" evidence="4">
    <location>
        <begin position="860"/>
        <end position="875"/>
    </location>
</feature>
<gene>
    <name evidence="7" type="ORF">NCGR_LOCUS15659</name>
</gene>
<sequence length="1454" mass="159347">MALFRKFFLKKTPDRLLEISERVYGIMLATLRRAVFDCCFSTDSMGEDEYRDYLSGIVAQLQEFFPDASFMVSNFWSGDKRSQISDILSEYDMTVMDYPQQYEGCPLLQLEMIHHFLKSCENWLSVEGQHNMLLMHCERGGWPVLAFMLAGLLLYRKTYTGEQKTLDMVYKQARRDFIQQFFPLNPQPSHLRYLHYITRQGGGSEWPPISRPLILDSVVLHVVPRFDADGGCRPYLRVHGQDSSPGNKSAKVLYEMPKTKKHLQRYGQAEVPIKLSAFCRVHGDVVLEFIHIGDNMEHKETMFRVMFNTAFIQSNILGLNRDDIDVAWNVNNQFPRDFRAEVHFSDPDSFKLAATVEEVADDGDETDVASVGEEFYEAEEDWHDARKDPETQSTDGGVSLDGIAEFDGGVATEERSSLEKHRSDEGVKIVVSQNLGSMNEKGASAPTSSFENQEGLQQPREVLANAKLNNINGQENSDVHDIQVVATSVDSEGHKFGSTCQEDTKGVIAQTLVTTVDPSGSDEIQCQADEQTKISEYPDLDYTAFGSSRSLTCTDGDTHLRTTKNEGLQNGDIKIITEKTISMDNELVIYEEKTIVVNGNTIQEVKNVVNEKSIAAKIDKPIIESRNSLDNNSGKIQTAKPSNTANGKLDGCRLESCLEETIPTKKTTVHDRIVVLPATEVATEIKAKQEGLGDKQDFGIAPPQSRTVARARSPRLESDDRGQIPDKAVSSILKKMAVGNVKTEEQPKLAKPKTIRRWISPKKESDATSVHRPSHPPSRYHSSPAALAIQSMSTDGKISVVNDAPLLSLKQPYGNNLTREAKSAPSAPSSPQQSLLSGLQSASRSQVSPPPPPPPPPPTNYSSSSMPMHRGLASTGPPPPPPPPVARSGPPPPPPPPGASAPPPPPPPPPPGAQPGAPPPPPPPGSRPGAPPPPPPPGARPGAPPPPTLPGGGGRGPPPPPAPGGRLGGPPPPPPPGGRAPGAPAPPRAPGVPPPPGSNPSLGRGRGAVRPVGSAYGAAASRKSTLKPLHWVKVTRALQGSLWEELQRNDDSQSVSEFDISELESLFPAAVPKSDNNSKSERRKSLGSRPEKVHLIELRRANNTEIMLTKVKMPLSDLVSAALALDQSTLDVDQVENLIKFCPTKEEMELLKNYTGDKQNLGKCEQFFLELMKVPRMESKLRVFSFKIQFGSQVADLRKSLNIIDSSCNEIRTSLKLKEIMKKILLLGNTLNQGTARGAAVGFRLDSLLKLTDTRATNNKMTLMHYLCKVLAARSPQLLNFYVDLVSLDAASKIQLKMLAEEMQAVSKGLEKVQLEYDASERDGPVSEIFREKLKEFTDNAGADVQSLSSLFSEVGKKADALIKYFGEDPVRCPFEQVISTLLTFVTTFRKAHEENLKQAELEKKKAEKEAEAEKSKNAQLTSKNDSKPSNPSRQAKQTLERTRPASRRGRDVG</sequence>
<dbReference type="SUPFAM" id="SSF101447">
    <property type="entry name" value="Formin homology 2 domain (FH2 domain)"/>
    <property type="match status" value="1"/>
</dbReference>
<dbReference type="SMART" id="SM01326">
    <property type="entry name" value="PTEN_C2"/>
    <property type="match status" value="1"/>
</dbReference>
<dbReference type="EMBL" id="CAJGYO010000004">
    <property type="protein sequence ID" value="CAD6223230.1"/>
    <property type="molecule type" value="Genomic_DNA"/>
</dbReference>
<dbReference type="Gene3D" id="3.90.190.10">
    <property type="entry name" value="Protein tyrosine phosphatase superfamily"/>
    <property type="match status" value="1"/>
</dbReference>
<feature type="region of interest" description="Disordered" evidence="4">
    <location>
        <begin position="741"/>
        <end position="782"/>
    </location>
</feature>
<dbReference type="PANTHER" id="PTHR45733:SF10">
    <property type="entry name" value="FORMIN-LIKE PROTEIN 15A-RELATED"/>
    <property type="match status" value="1"/>
</dbReference>
<dbReference type="SUPFAM" id="SSF49562">
    <property type="entry name" value="C2 domain (Calcium/lipid-binding domain, CaLB)"/>
    <property type="match status" value="1"/>
</dbReference>
<dbReference type="InterPro" id="IPR035892">
    <property type="entry name" value="C2_domain_sf"/>
</dbReference>
<comment type="similarity">
    <text evidence="1">Belongs to the formin-like family. Class-II subfamily.</text>
</comment>
<feature type="compositionally biased region" description="Polar residues" evidence="4">
    <location>
        <begin position="1421"/>
        <end position="1438"/>
    </location>
</feature>
<keyword evidence="8" id="KW-1185">Reference proteome</keyword>
<dbReference type="InterPro" id="IPR051144">
    <property type="entry name" value="Formin_homology_domain"/>
</dbReference>
<feature type="region of interest" description="Disordered" evidence="4">
    <location>
        <begin position="1402"/>
        <end position="1454"/>
    </location>
</feature>
<feature type="compositionally biased region" description="Basic and acidic residues" evidence="4">
    <location>
        <begin position="1402"/>
        <end position="1417"/>
    </location>
</feature>
<feature type="compositionally biased region" description="Pro residues" evidence="4">
    <location>
        <begin position="876"/>
        <end position="949"/>
    </location>
</feature>
<evidence type="ECO:0000313" key="8">
    <source>
        <dbReference type="Proteomes" id="UP000604825"/>
    </source>
</evidence>
<evidence type="ECO:0000259" key="5">
    <source>
        <dbReference type="PROSITE" id="PS51182"/>
    </source>
</evidence>
<evidence type="ECO:0000256" key="4">
    <source>
        <dbReference type="SAM" id="MobiDB-lite"/>
    </source>
</evidence>
<dbReference type="Pfam" id="PF02181">
    <property type="entry name" value="FH2"/>
    <property type="match status" value="1"/>
</dbReference>